<evidence type="ECO:0000313" key="3">
    <source>
        <dbReference type="Proteomes" id="UP000754883"/>
    </source>
</evidence>
<dbReference type="EMBL" id="CABFNO020001298">
    <property type="protein sequence ID" value="CAG9977630.1"/>
    <property type="molecule type" value="Genomic_DNA"/>
</dbReference>
<gene>
    <name evidence="2" type="ORF">CBYS24578_00008791</name>
</gene>
<protein>
    <submittedName>
        <fullName evidence="2">Uncharacterized protein</fullName>
    </submittedName>
</protein>
<keyword evidence="1" id="KW-1133">Transmembrane helix</keyword>
<organism evidence="2 3">
    <name type="scientific">Clonostachys byssicola</name>
    <dbReference type="NCBI Taxonomy" id="160290"/>
    <lineage>
        <taxon>Eukaryota</taxon>
        <taxon>Fungi</taxon>
        <taxon>Dikarya</taxon>
        <taxon>Ascomycota</taxon>
        <taxon>Pezizomycotina</taxon>
        <taxon>Sordariomycetes</taxon>
        <taxon>Hypocreomycetidae</taxon>
        <taxon>Hypocreales</taxon>
        <taxon>Bionectriaceae</taxon>
        <taxon>Clonostachys</taxon>
    </lineage>
</organism>
<reference evidence="2 3" key="2">
    <citation type="submission" date="2021-10" db="EMBL/GenBank/DDBJ databases">
        <authorList>
            <person name="Piombo E."/>
        </authorList>
    </citation>
    <scope>NUCLEOTIDE SEQUENCE [LARGE SCALE GENOMIC DNA]</scope>
</reference>
<feature type="transmembrane region" description="Helical" evidence="1">
    <location>
        <begin position="12"/>
        <end position="29"/>
    </location>
</feature>
<dbReference type="AlphaFoldDB" id="A0A9N9U452"/>
<sequence length="123" mass="13872">MARRNSQPAWRVAVVELVWCAFMYYFVYLPPLRDLTERLTRFDSADTPFILTAVQVPIAALCDKTECEISLWATVIQYHAASAFCKAGPNTHPLFMLVGQMYAGICAASIIYGYNFLFSSMNV</sequence>
<reference evidence="3" key="1">
    <citation type="submission" date="2019-06" db="EMBL/GenBank/DDBJ databases">
        <authorList>
            <person name="Broberg M."/>
        </authorList>
    </citation>
    <scope>NUCLEOTIDE SEQUENCE [LARGE SCALE GENOMIC DNA]</scope>
</reference>
<keyword evidence="1" id="KW-0812">Transmembrane</keyword>
<dbReference type="OrthoDB" id="5147735at2759"/>
<dbReference type="Proteomes" id="UP000754883">
    <property type="component" value="Unassembled WGS sequence"/>
</dbReference>
<name>A0A9N9U452_9HYPO</name>
<proteinExistence type="predicted"/>
<keyword evidence="1" id="KW-0472">Membrane</keyword>
<feature type="transmembrane region" description="Helical" evidence="1">
    <location>
        <begin position="94"/>
        <end position="117"/>
    </location>
</feature>
<evidence type="ECO:0000256" key="1">
    <source>
        <dbReference type="SAM" id="Phobius"/>
    </source>
</evidence>
<evidence type="ECO:0000313" key="2">
    <source>
        <dbReference type="EMBL" id="CAG9977630.1"/>
    </source>
</evidence>
<accession>A0A9N9U452</accession>
<keyword evidence="3" id="KW-1185">Reference proteome</keyword>
<comment type="caution">
    <text evidence="2">The sequence shown here is derived from an EMBL/GenBank/DDBJ whole genome shotgun (WGS) entry which is preliminary data.</text>
</comment>